<accession>A0A7R9FA99</accession>
<sequence length="135" mass="15742">MGLPGVKKVWELLQYGVARKMGHIVFQESPPNLKVRERAVPLRRTDRHYGSIWSRKEFSYEYTGRIFEVRQAADTDGRIWINTTRTVTRTVSRSTTSSLPSQLQTRHRDLSFDVATKEGIDIFIIRYIARKLRCA</sequence>
<dbReference type="EMBL" id="OD572588">
    <property type="protein sequence ID" value="CAD7449804.1"/>
    <property type="molecule type" value="Genomic_DNA"/>
</dbReference>
<protein>
    <submittedName>
        <fullName evidence="1">Uncharacterized protein</fullName>
    </submittedName>
</protein>
<gene>
    <name evidence="1" type="ORF">TBIB3V08_LOCUS12077</name>
</gene>
<proteinExistence type="predicted"/>
<evidence type="ECO:0000313" key="1">
    <source>
        <dbReference type="EMBL" id="CAD7449804.1"/>
    </source>
</evidence>
<organism evidence="1">
    <name type="scientific">Timema bartmani</name>
    <dbReference type="NCBI Taxonomy" id="61472"/>
    <lineage>
        <taxon>Eukaryota</taxon>
        <taxon>Metazoa</taxon>
        <taxon>Ecdysozoa</taxon>
        <taxon>Arthropoda</taxon>
        <taxon>Hexapoda</taxon>
        <taxon>Insecta</taxon>
        <taxon>Pterygota</taxon>
        <taxon>Neoptera</taxon>
        <taxon>Polyneoptera</taxon>
        <taxon>Phasmatodea</taxon>
        <taxon>Timematodea</taxon>
        <taxon>Timematoidea</taxon>
        <taxon>Timematidae</taxon>
        <taxon>Timema</taxon>
    </lineage>
</organism>
<dbReference type="AlphaFoldDB" id="A0A7R9FA99"/>
<reference evidence="1" key="1">
    <citation type="submission" date="2020-11" db="EMBL/GenBank/DDBJ databases">
        <authorList>
            <person name="Tran Van P."/>
        </authorList>
    </citation>
    <scope>NUCLEOTIDE SEQUENCE</scope>
</reference>
<name>A0A7R9FA99_9NEOP</name>